<reference evidence="1 2" key="1">
    <citation type="submission" date="2018-08" db="EMBL/GenBank/DDBJ databases">
        <title>Paenibacillus sp. M4BSY-1, whole genome shotgun sequence.</title>
        <authorList>
            <person name="Tuo L."/>
        </authorList>
    </citation>
    <scope>NUCLEOTIDE SEQUENCE [LARGE SCALE GENOMIC DNA]</scope>
    <source>
        <strain evidence="1 2">M4BSY-1</strain>
    </source>
</reference>
<keyword evidence="2" id="KW-1185">Reference proteome</keyword>
<gene>
    <name evidence="1" type="ORF">DX130_10775</name>
</gene>
<dbReference type="InterPro" id="IPR006379">
    <property type="entry name" value="HAD-SF_hydro_IIB"/>
</dbReference>
<dbReference type="AlphaFoldDB" id="A0A371PMN1"/>
<organism evidence="1 2">
    <name type="scientific">Paenibacillus paeoniae</name>
    <dbReference type="NCBI Taxonomy" id="2292705"/>
    <lineage>
        <taxon>Bacteria</taxon>
        <taxon>Bacillati</taxon>
        <taxon>Bacillota</taxon>
        <taxon>Bacilli</taxon>
        <taxon>Bacillales</taxon>
        <taxon>Paenibacillaceae</taxon>
        <taxon>Paenibacillus</taxon>
    </lineage>
</organism>
<dbReference type="InterPro" id="IPR036412">
    <property type="entry name" value="HAD-like_sf"/>
</dbReference>
<dbReference type="Proteomes" id="UP000261905">
    <property type="component" value="Unassembled WGS sequence"/>
</dbReference>
<dbReference type="GO" id="GO:0016791">
    <property type="term" value="F:phosphatase activity"/>
    <property type="evidence" value="ECO:0007669"/>
    <property type="project" value="TreeGrafter"/>
</dbReference>
<dbReference type="PANTHER" id="PTHR10000">
    <property type="entry name" value="PHOSPHOSERINE PHOSPHATASE"/>
    <property type="match status" value="1"/>
</dbReference>
<dbReference type="NCBIfam" id="TIGR01484">
    <property type="entry name" value="HAD-SF-IIB"/>
    <property type="match status" value="1"/>
</dbReference>
<dbReference type="OrthoDB" id="9790031at2"/>
<dbReference type="NCBIfam" id="TIGR00099">
    <property type="entry name" value="Cof-subfamily"/>
    <property type="match status" value="1"/>
</dbReference>
<dbReference type="SFLD" id="SFLDG01140">
    <property type="entry name" value="C2.B:_Phosphomannomutase_and_P"/>
    <property type="match status" value="1"/>
</dbReference>
<evidence type="ECO:0000313" key="2">
    <source>
        <dbReference type="Proteomes" id="UP000261905"/>
    </source>
</evidence>
<dbReference type="Pfam" id="PF08282">
    <property type="entry name" value="Hydrolase_3"/>
    <property type="match status" value="1"/>
</dbReference>
<dbReference type="PROSITE" id="PS01228">
    <property type="entry name" value="COF_1"/>
    <property type="match status" value="1"/>
</dbReference>
<evidence type="ECO:0000313" key="1">
    <source>
        <dbReference type="EMBL" id="REK77452.1"/>
    </source>
</evidence>
<dbReference type="Gene3D" id="3.30.1240.10">
    <property type="match status" value="1"/>
</dbReference>
<accession>A0A371PMN1</accession>
<protein>
    <submittedName>
        <fullName evidence="1">HAD family phosphatase</fullName>
    </submittedName>
</protein>
<dbReference type="PANTHER" id="PTHR10000:SF8">
    <property type="entry name" value="HAD SUPERFAMILY HYDROLASE-LIKE, TYPE 3"/>
    <property type="match status" value="1"/>
</dbReference>
<dbReference type="RefSeq" id="WP_116045059.1">
    <property type="nucleotide sequence ID" value="NZ_QUBQ01000001.1"/>
</dbReference>
<dbReference type="EMBL" id="QUBQ01000001">
    <property type="protein sequence ID" value="REK77452.1"/>
    <property type="molecule type" value="Genomic_DNA"/>
</dbReference>
<dbReference type="GO" id="GO:0000287">
    <property type="term" value="F:magnesium ion binding"/>
    <property type="evidence" value="ECO:0007669"/>
    <property type="project" value="TreeGrafter"/>
</dbReference>
<dbReference type="SFLD" id="SFLDS00003">
    <property type="entry name" value="Haloacid_Dehalogenase"/>
    <property type="match status" value="1"/>
</dbReference>
<dbReference type="Gene3D" id="3.40.50.1000">
    <property type="entry name" value="HAD superfamily/HAD-like"/>
    <property type="match status" value="1"/>
</dbReference>
<name>A0A371PMN1_9BACL</name>
<proteinExistence type="predicted"/>
<dbReference type="SUPFAM" id="SSF56784">
    <property type="entry name" value="HAD-like"/>
    <property type="match status" value="1"/>
</dbReference>
<sequence length="267" mass="29919">MKLGYELIALDVDGTLLTDDHRLLEEVKDAVREAEQAGATIVLCTGRGPMGTFPVLSELELSGILITHNGAATIRSENHEVLFQYDMDSRELTEFLDYCREHRIHFDLNTVFDMYVESVSEEVQKMYEHHQVEPIMDTFDVRLPDGLVKVTLFGSKELMDQTQTYWEHKASSLQFIRSGDFFIDVQSPSSSKGIALKQLAEVKGIARENILAIGNYYNDISMLQYAGLGIAMSNSPESVKRAADRIAGSNNEGGVAAAIREYVWKQS</sequence>
<dbReference type="InterPro" id="IPR023214">
    <property type="entry name" value="HAD_sf"/>
</dbReference>
<dbReference type="InterPro" id="IPR000150">
    <property type="entry name" value="Cof"/>
</dbReference>
<comment type="caution">
    <text evidence="1">The sequence shown here is derived from an EMBL/GenBank/DDBJ whole genome shotgun (WGS) entry which is preliminary data.</text>
</comment>
<dbReference type="GO" id="GO:0005829">
    <property type="term" value="C:cytosol"/>
    <property type="evidence" value="ECO:0007669"/>
    <property type="project" value="TreeGrafter"/>
</dbReference>
<dbReference type="CDD" id="cd07516">
    <property type="entry name" value="HAD_Pase"/>
    <property type="match status" value="1"/>
</dbReference>